<keyword evidence="2" id="KW-1185">Reference proteome</keyword>
<evidence type="ECO:0000313" key="2">
    <source>
        <dbReference type="Proteomes" id="UP000799754"/>
    </source>
</evidence>
<sequence>MRSVCDERTAVLPRFKGCLCLARAVRGLAGAIRRPFLHLARAPSATESRHCNRRHAHDSNKAQNPRAWAALRAPFPVSPQRYQHRRDSDTGFHTCRNDIRNLDSRVGGHEIANAVFTLYVGGGEVGIAATFLDFLTFCLSGISRENNYGTTIESFRMGDGHQLLPPVWWRGWRQHRMEASRVFCLTNDCLCYLLGWRRGIQDKAWHDHDLTREIMHSGLDHGYMRLHESRRPPGRPGFTLSRNGMATPRGSDDHPNMEANNSVCLASQAAYYQSKASLDSRP</sequence>
<comment type="caution">
    <text evidence="1">The sequence shown here is derived from an EMBL/GenBank/DDBJ whole genome shotgun (WGS) entry which is preliminary data.</text>
</comment>
<proteinExistence type="predicted"/>
<dbReference type="EMBL" id="MU006704">
    <property type="protein sequence ID" value="KAF2631604.1"/>
    <property type="molecule type" value="Genomic_DNA"/>
</dbReference>
<accession>A0ACB6SE75</accession>
<name>A0ACB6SE75_9PLEO</name>
<reference evidence="1" key="1">
    <citation type="journal article" date="2020" name="Stud. Mycol.">
        <title>101 Dothideomycetes genomes: a test case for predicting lifestyles and emergence of pathogens.</title>
        <authorList>
            <person name="Haridas S."/>
            <person name="Albert R."/>
            <person name="Binder M."/>
            <person name="Bloem J."/>
            <person name="Labutti K."/>
            <person name="Salamov A."/>
            <person name="Andreopoulos B."/>
            <person name="Baker S."/>
            <person name="Barry K."/>
            <person name="Bills G."/>
            <person name="Bluhm B."/>
            <person name="Cannon C."/>
            <person name="Castanera R."/>
            <person name="Culley D."/>
            <person name="Daum C."/>
            <person name="Ezra D."/>
            <person name="Gonzalez J."/>
            <person name="Henrissat B."/>
            <person name="Kuo A."/>
            <person name="Liang C."/>
            <person name="Lipzen A."/>
            <person name="Lutzoni F."/>
            <person name="Magnuson J."/>
            <person name="Mondo S."/>
            <person name="Nolan M."/>
            <person name="Ohm R."/>
            <person name="Pangilinan J."/>
            <person name="Park H.-J."/>
            <person name="Ramirez L."/>
            <person name="Alfaro M."/>
            <person name="Sun H."/>
            <person name="Tritt A."/>
            <person name="Yoshinaga Y."/>
            <person name="Zwiers L.-H."/>
            <person name="Turgeon B."/>
            <person name="Goodwin S."/>
            <person name="Spatafora J."/>
            <person name="Crous P."/>
            <person name="Grigoriev I."/>
        </authorList>
    </citation>
    <scope>NUCLEOTIDE SEQUENCE</scope>
    <source>
        <strain evidence="1">CBS 525.71</strain>
    </source>
</reference>
<dbReference type="Proteomes" id="UP000799754">
    <property type="component" value="Unassembled WGS sequence"/>
</dbReference>
<gene>
    <name evidence="1" type="ORF">BU25DRAFT_445706</name>
</gene>
<protein>
    <submittedName>
        <fullName evidence="1">Uncharacterized protein</fullName>
    </submittedName>
</protein>
<organism evidence="1 2">
    <name type="scientific">Macroventuria anomochaeta</name>
    <dbReference type="NCBI Taxonomy" id="301207"/>
    <lineage>
        <taxon>Eukaryota</taxon>
        <taxon>Fungi</taxon>
        <taxon>Dikarya</taxon>
        <taxon>Ascomycota</taxon>
        <taxon>Pezizomycotina</taxon>
        <taxon>Dothideomycetes</taxon>
        <taxon>Pleosporomycetidae</taxon>
        <taxon>Pleosporales</taxon>
        <taxon>Pleosporineae</taxon>
        <taxon>Didymellaceae</taxon>
        <taxon>Macroventuria</taxon>
    </lineage>
</organism>
<evidence type="ECO:0000313" key="1">
    <source>
        <dbReference type="EMBL" id="KAF2631604.1"/>
    </source>
</evidence>